<name>A0ABT1QGP2_9NOCA</name>
<protein>
    <submittedName>
        <fullName evidence="2">Saccharopine dehydrogenase NADP-binding domain-containing protein</fullName>
    </submittedName>
</protein>
<comment type="caution">
    <text evidence="2">The sequence shown here is derived from an EMBL/GenBank/DDBJ whole genome shotgun (WGS) entry which is preliminary data.</text>
</comment>
<dbReference type="RefSeq" id="WP_255971808.1">
    <property type="nucleotide sequence ID" value="NZ_JANFQF010000017.1"/>
</dbReference>
<gene>
    <name evidence="2" type="ORF">NOF53_19680</name>
</gene>
<evidence type="ECO:0000313" key="3">
    <source>
        <dbReference type="Proteomes" id="UP001524501"/>
    </source>
</evidence>
<accession>A0ABT1QGP2</accession>
<dbReference type="Gene3D" id="3.40.50.720">
    <property type="entry name" value="NAD(P)-binding Rossmann-like Domain"/>
    <property type="match status" value="1"/>
</dbReference>
<feature type="domain" description="Saccharopine dehydrogenase NADP binding" evidence="1">
    <location>
        <begin position="8"/>
        <end position="50"/>
    </location>
</feature>
<organism evidence="2 3">
    <name type="scientific">Rhodococcus tibetensis</name>
    <dbReference type="NCBI Taxonomy" id="2965064"/>
    <lineage>
        <taxon>Bacteria</taxon>
        <taxon>Bacillati</taxon>
        <taxon>Actinomycetota</taxon>
        <taxon>Actinomycetes</taxon>
        <taxon>Mycobacteriales</taxon>
        <taxon>Nocardiaceae</taxon>
        <taxon>Rhodococcus</taxon>
    </lineage>
</organism>
<sequence length="59" mass="6088">MERDLDLVLFGATGYVGALTARYLASHAPTEMRIAVAGRSPDKLRQARDALGAAAGGGT</sequence>
<dbReference type="SUPFAM" id="SSF51735">
    <property type="entry name" value="NAD(P)-binding Rossmann-fold domains"/>
    <property type="match status" value="1"/>
</dbReference>
<dbReference type="InterPro" id="IPR036291">
    <property type="entry name" value="NAD(P)-bd_dom_sf"/>
</dbReference>
<reference evidence="2 3" key="1">
    <citation type="submission" date="2022-07" db="EMBL/GenBank/DDBJ databases">
        <title>Degradation activity of malathion, p-nitrophenol and potential low-temperature adaptation strategy of Rhodococcus sp. FXJ9.536.</title>
        <authorList>
            <person name="Huang J."/>
            <person name="Huang Y."/>
        </authorList>
    </citation>
    <scope>NUCLEOTIDE SEQUENCE [LARGE SCALE GENOMIC DNA]</scope>
    <source>
        <strain evidence="2 3">FXJ9.536</strain>
    </source>
</reference>
<keyword evidence="3" id="KW-1185">Reference proteome</keyword>
<proteinExistence type="predicted"/>
<dbReference type="Pfam" id="PF03435">
    <property type="entry name" value="Sacchrp_dh_NADP"/>
    <property type="match status" value="1"/>
</dbReference>
<evidence type="ECO:0000259" key="1">
    <source>
        <dbReference type="Pfam" id="PF03435"/>
    </source>
</evidence>
<dbReference type="Proteomes" id="UP001524501">
    <property type="component" value="Unassembled WGS sequence"/>
</dbReference>
<dbReference type="EMBL" id="JANFQF010000017">
    <property type="protein sequence ID" value="MCQ4121357.1"/>
    <property type="molecule type" value="Genomic_DNA"/>
</dbReference>
<dbReference type="InterPro" id="IPR005097">
    <property type="entry name" value="Sacchrp_dh_NADP-bd"/>
</dbReference>
<evidence type="ECO:0000313" key="2">
    <source>
        <dbReference type="EMBL" id="MCQ4121357.1"/>
    </source>
</evidence>